<reference evidence="1 2" key="1">
    <citation type="submission" date="2018-11" db="EMBL/GenBank/DDBJ databases">
        <authorList>
            <consortium name="Pathogen Informatics"/>
        </authorList>
    </citation>
    <scope>NUCLEOTIDE SEQUENCE [LARGE SCALE GENOMIC DNA]</scope>
    <source>
        <strain>Denwood</strain>
        <strain evidence="2">Zambia</strain>
    </source>
</reference>
<sequence length="82" mass="9222">MEISVGGVSNVRDCVQSVLSNEMESEILSENLTTYVDRYLKHTVGTHVSVVSITKQIHLIDDCINKRMHPSSFKCLTLRNPC</sequence>
<dbReference type="Proteomes" id="UP000269396">
    <property type="component" value="Unassembled WGS sequence"/>
</dbReference>
<organism evidence="1 2">
    <name type="scientific">Schistosoma mattheei</name>
    <dbReference type="NCBI Taxonomy" id="31246"/>
    <lineage>
        <taxon>Eukaryota</taxon>
        <taxon>Metazoa</taxon>
        <taxon>Spiralia</taxon>
        <taxon>Lophotrochozoa</taxon>
        <taxon>Platyhelminthes</taxon>
        <taxon>Trematoda</taxon>
        <taxon>Digenea</taxon>
        <taxon>Strigeidida</taxon>
        <taxon>Schistosomatoidea</taxon>
        <taxon>Schistosomatidae</taxon>
        <taxon>Schistosoma</taxon>
    </lineage>
</organism>
<name>A0A183NPL8_9TREM</name>
<dbReference type="EMBL" id="UZAL01009541">
    <property type="protein sequence ID" value="VDP02179.1"/>
    <property type="molecule type" value="Genomic_DNA"/>
</dbReference>
<protein>
    <submittedName>
        <fullName evidence="1">Uncharacterized protein</fullName>
    </submittedName>
</protein>
<evidence type="ECO:0000313" key="1">
    <source>
        <dbReference type="EMBL" id="VDP02179.1"/>
    </source>
</evidence>
<keyword evidence="2" id="KW-1185">Reference proteome</keyword>
<evidence type="ECO:0000313" key="2">
    <source>
        <dbReference type="Proteomes" id="UP000269396"/>
    </source>
</evidence>
<gene>
    <name evidence="1" type="ORF">SMTD_LOCUS4055</name>
</gene>
<accession>A0A183NPL8</accession>
<proteinExistence type="predicted"/>
<dbReference type="AlphaFoldDB" id="A0A183NPL8"/>